<proteinExistence type="predicted"/>
<evidence type="ECO:0000313" key="2">
    <source>
        <dbReference type="Proteomes" id="UP000178485"/>
    </source>
</evidence>
<dbReference type="Proteomes" id="UP000178485">
    <property type="component" value="Chromosome i"/>
</dbReference>
<dbReference type="AlphaFoldDB" id="A0A1G4G4C4"/>
<dbReference type="EMBL" id="LT608328">
    <property type="protein sequence ID" value="SCM55744.1"/>
    <property type="molecule type" value="Genomic_DNA"/>
</dbReference>
<name>A0A1G4G4C4_9BACT</name>
<reference evidence="1 2" key="1">
    <citation type="submission" date="2016-08" db="EMBL/GenBank/DDBJ databases">
        <authorList>
            <person name="Seilhamer J.J."/>
        </authorList>
    </citation>
    <scope>NUCLEOTIDE SEQUENCE [LARGE SCALE GENOMIC DNA]</scope>
    <source>
        <strain evidence="1">ING2-E5A</strain>
    </source>
</reference>
<organism evidence="1 2">
    <name type="scientific">Petrimonas mucosa</name>
    <dbReference type="NCBI Taxonomy" id="1642646"/>
    <lineage>
        <taxon>Bacteria</taxon>
        <taxon>Pseudomonadati</taxon>
        <taxon>Bacteroidota</taxon>
        <taxon>Bacteroidia</taxon>
        <taxon>Bacteroidales</taxon>
        <taxon>Dysgonomonadaceae</taxon>
        <taxon>Petrimonas</taxon>
    </lineage>
</organism>
<dbReference type="STRING" id="1642646.ING2E5A_0543"/>
<protein>
    <submittedName>
        <fullName evidence="1">Uncharacterized protein</fullName>
    </submittedName>
</protein>
<keyword evidence="2" id="KW-1185">Reference proteome</keyword>
<sequence>MKILVIRKPPQQARKMPFHFGMAMRQLMEATAMTAIAIHMMVKICFFVAIFYCFTCFFIQAVMSDNTSGEMVCSIFPYSSTRPVSLS</sequence>
<accession>A0A1G4G4C4</accession>
<dbReference type="KEGG" id="pmuc:ING2E5A_0543"/>
<gene>
    <name evidence="1" type="ORF">ING2E5A_0543</name>
</gene>
<evidence type="ECO:0000313" key="1">
    <source>
        <dbReference type="EMBL" id="SCM55744.1"/>
    </source>
</evidence>